<evidence type="ECO:0000313" key="2">
    <source>
        <dbReference type="EMBL" id="OLQ04614.1"/>
    </source>
</evidence>
<dbReference type="Proteomes" id="UP000186817">
    <property type="component" value="Unassembled WGS sequence"/>
</dbReference>
<feature type="region of interest" description="Disordered" evidence="1">
    <location>
        <begin position="84"/>
        <end position="117"/>
    </location>
</feature>
<reference evidence="2 3" key="1">
    <citation type="submission" date="2016-02" db="EMBL/GenBank/DDBJ databases">
        <title>Genome analysis of coral dinoflagellate symbionts highlights evolutionary adaptations to a symbiotic lifestyle.</title>
        <authorList>
            <person name="Aranda M."/>
            <person name="Li Y."/>
            <person name="Liew Y.J."/>
            <person name="Baumgarten S."/>
            <person name="Simakov O."/>
            <person name="Wilson M."/>
            <person name="Piel J."/>
            <person name="Ashoor H."/>
            <person name="Bougouffa S."/>
            <person name="Bajic V.B."/>
            <person name="Ryu T."/>
            <person name="Ravasi T."/>
            <person name="Bayer T."/>
            <person name="Micklem G."/>
            <person name="Kim H."/>
            <person name="Bhak J."/>
            <person name="Lajeunesse T.C."/>
            <person name="Voolstra C.R."/>
        </authorList>
    </citation>
    <scope>NUCLEOTIDE SEQUENCE [LARGE SCALE GENOMIC DNA]</scope>
    <source>
        <strain evidence="2 3">CCMP2467</strain>
    </source>
</reference>
<feature type="compositionally biased region" description="Polar residues" evidence="1">
    <location>
        <begin position="84"/>
        <end position="95"/>
    </location>
</feature>
<keyword evidence="3" id="KW-1185">Reference proteome</keyword>
<organism evidence="2 3">
    <name type="scientific">Symbiodinium microadriaticum</name>
    <name type="common">Dinoflagellate</name>
    <name type="synonym">Zooxanthella microadriatica</name>
    <dbReference type="NCBI Taxonomy" id="2951"/>
    <lineage>
        <taxon>Eukaryota</taxon>
        <taxon>Sar</taxon>
        <taxon>Alveolata</taxon>
        <taxon>Dinophyceae</taxon>
        <taxon>Suessiales</taxon>
        <taxon>Symbiodiniaceae</taxon>
        <taxon>Symbiodinium</taxon>
    </lineage>
</organism>
<dbReference type="OrthoDB" id="10343261at2759"/>
<protein>
    <submittedName>
        <fullName evidence="2">Uncharacterized protein</fullName>
    </submittedName>
</protein>
<name>A0A1Q9EAZ5_SYMMI</name>
<evidence type="ECO:0000313" key="3">
    <source>
        <dbReference type="Proteomes" id="UP000186817"/>
    </source>
</evidence>
<sequence length="410" mass="43748">MCRTPLALIIMVGTAPRAVMEPDIRPEISDSPHPFASRRQHGRLRCILDGRLFPGLRRLRLGDWLGSGDRTCYVVAGAYGISTTGAEGNTKQPMSGDSAGIEPGTPSSPPSGAAHLGNFDCHDVGMQTRSFATTSASPPSTSLLVPSSSTTGTAALVWKGQPRPTSITEARDYWDAAALISILEDGRDVPPRHGSFRQASARCPGHRARPFCLRAGRQAKGRQCPILDTPLLKSAGDVSGRPAIEEVPAGLRAEFIAKEKALPAAPLRRRRARLAGPTVSVVSCASSGALAISVAAFMPSRVVGYIFAWVADGAGVRNIDRLASEGGRPDAFKGQWTDSLGNKDDTTIFLNKTNQVFVCFADALATVLVAHLSRPPRPDIQRGCPFGGCPMEEDTSMEDEFVCMTPENWD</sequence>
<comment type="caution">
    <text evidence="2">The sequence shown here is derived from an EMBL/GenBank/DDBJ whole genome shotgun (WGS) entry which is preliminary data.</text>
</comment>
<accession>A0A1Q9EAZ5</accession>
<proteinExistence type="predicted"/>
<dbReference type="AlphaFoldDB" id="A0A1Q9EAZ5"/>
<gene>
    <name evidence="2" type="ORF">AK812_SmicGene12256</name>
</gene>
<evidence type="ECO:0000256" key="1">
    <source>
        <dbReference type="SAM" id="MobiDB-lite"/>
    </source>
</evidence>
<dbReference type="EMBL" id="LSRX01000205">
    <property type="protein sequence ID" value="OLQ04614.1"/>
    <property type="molecule type" value="Genomic_DNA"/>
</dbReference>